<dbReference type="EMBL" id="OU898285">
    <property type="protein sequence ID" value="CAG9828698.1"/>
    <property type="molecule type" value="Genomic_DNA"/>
</dbReference>
<dbReference type="PANTHER" id="PTHR14140:SF45">
    <property type="entry name" value="RING-TYPE E3 UBIQUITIN TRANSFERASE"/>
    <property type="match status" value="1"/>
</dbReference>
<accession>A0A9N9X893</accession>
<gene>
    <name evidence="4" type="ORF">DIABBA_LOCUS2599</name>
</gene>
<feature type="domain" description="YDG" evidence="3">
    <location>
        <begin position="1"/>
        <end position="155"/>
    </location>
</feature>
<keyword evidence="1 2" id="KW-0539">Nucleus</keyword>
<dbReference type="InterPro" id="IPR015947">
    <property type="entry name" value="PUA-like_sf"/>
</dbReference>
<evidence type="ECO:0000313" key="4">
    <source>
        <dbReference type="EMBL" id="CAG9828698.1"/>
    </source>
</evidence>
<dbReference type="GO" id="GO:0061630">
    <property type="term" value="F:ubiquitin protein ligase activity"/>
    <property type="evidence" value="ECO:0007669"/>
    <property type="project" value="TreeGrafter"/>
</dbReference>
<dbReference type="PANTHER" id="PTHR14140">
    <property type="entry name" value="E3 UBIQUITIN-PROTEIN LIGASE UHRF-RELATED"/>
    <property type="match status" value="1"/>
</dbReference>
<evidence type="ECO:0000256" key="2">
    <source>
        <dbReference type="PROSITE-ProRule" id="PRU00358"/>
    </source>
</evidence>
<dbReference type="SUPFAM" id="SSF88697">
    <property type="entry name" value="PUA domain-like"/>
    <property type="match status" value="1"/>
</dbReference>
<reference evidence="4" key="1">
    <citation type="submission" date="2022-01" db="EMBL/GenBank/DDBJ databases">
        <authorList>
            <person name="King R."/>
        </authorList>
    </citation>
    <scope>NUCLEOTIDE SEQUENCE</scope>
</reference>
<dbReference type="Gene3D" id="2.30.280.10">
    <property type="entry name" value="SRA-YDG"/>
    <property type="match status" value="1"/>
</dbReference>
<dbReference type="SMART" id="SM00466">
    <property type="entry name" value="SRA"/>
    <property type="match status" value="1"/>
</dbReference>
<dbReference type="GO" id="GO:0044027">
    <property type="term" value="P:negative regulation of gene expression via chromosomal CpG island methylation"/>
    <property type="evidence" value="ECO:0007669"/>
    <property type="project" value="TreeGrafter"/>
</dbReference>
<dbReference type="GO" id="GO:0005634">
    <property type="term" value="C:nucleus"/>
    <property type="evidence" value="ECO:0007669"/>
    <property type="project" value="UniProtKB-SubCell"/>
</dbReference>
<proteinExistence type="predicted"/>
<protein>
    <recommendedName>
        <fullName evidence="3">YDG domain-containing protein</fullName>
    </recommendedName>
</protein>
<dbReference type="PROSITE" id="PS51015">
    <property type="entry name" value="YDG"/>
    <property type="match status" value="1"/>
</dbReference>
<dbReference type="GO" id="GO:0016567">
    <property type="term" value="P:protein ubiquitination"/>
    <property type="evidence" value="ECO:0007669"/>
    <property type="project" value="TreeGrafter"/>
</dbReference>
<dbReference type="Pfam" id="PF02182">
    <property type="entry name" value="SAD_SRA"/>
    <property type="match status" value="1"/>
</dbReference>
<dbReference type="OrthoDB" id="6742745at2759"/>
<evidence type="ECO:0000259" key="3">
    <source>
        <dbReference type="PROSITE" id="PS51015"/>
    </source>
</evidence>
<dbReference type="InterPro" id="IPR045134">
    <property type="entry name" value="UHRF1/2-like"/>
</dbReference>
<name>A0A9N9X893_DIABA</name>
<dbReference type="Proteomes" id="UP001153709">
    <property type="component" value="Chromosome 10"/>
</dbReference>
<dbReference type="InterPro" id="IPR036987">
    <property type="entry name" value="SRA-YDG_sf"/>
</dbReference>
<organism evidence="4 5">
    <name type="scientific">Diabrotica balteata</name>
    <name type="common">Banded cucumber beetle</name>
    <dbReference type="NCBI Taxonomy" id="107213"/>
    <lineage>
        <taxon>Eukaryota</taxon>
        <taxon>Metazoa</taxon>
        <taxon>Ecdysozoa</taxon>
        <taxon>Arthropoda</taxon>
        <taxon>Hexapoda</taxon>
        <taxon>Insecta</taxon>
        <taxon>Pterygota</taxon>
        <taxon>Neoptera</taxon>
        <taxon>Endopterygota</taxon>
        <taxon>Coleoptera</taxon>
        <taxon>Polyphaga</taxon>
        <taxon>Cucujiformia</taxon>
        <taxon>Chrysomeloidea</taxon>
        <taxon>Chrysomelidae</taxon>
        <taxon>Galerucinae</taxon>
        <taxon>Diabroticina</taxon>
        <taxon>Diabroticites</taxon>
        <taxon>Diabrotica</taxon>
    </lineage>
</organism>
<sequence>MRFKSRYQLSAAGVHRPLLNFVHAGRDESAFSIILQGNNKMDCGDEFFYVCDDMYKKARARYEAEGNKGMITVALTGNNLALARSCYAELNPRGAQSAQDWQAGLPVRVVRCPHKKQESTVSPNDGYRYDGIYKVVSYTVDVSEGFPVYSFFLRRDDPEPAPWHENGIEYNVIVSILNSQ</sequence>
<evidence type="ECO:0000256" key="1">
    <source>
        <dbReference type="ARBA" id="ARBA00023242"/>
    </source>
</evidence>
<dbReference type="InterPro" id="IPR003105">
    <property type="entry name" value="SRA_YDG"/>
</dbReference>
<evidence type="ECO:0000313" key="5">
    <source>
        <dbReference type="Proteomes" id="UP001153709"/>
    </source>
</evidence>
<keyword evidence="5" id="KW-1185">Reference proteome</keyword>
<dbReference type="AlphaFoldDB" id="A0A9N9X893"/>
<comment type="subcellular location">
    <subcellularLocation>
        <location evidence="2">Nucleus</location>
    </subcellularLocation>
</comment>